<dbReference type="GO" id="GO:0004519">
    <property type="term" value="F:endonuclease activity"/>
    <property type="evidence" value="ECO:0007669"/>
    <property type="project" value="UniProtKB-KW"/>
</dbReference>
<sequence length="891" mass="99493">MNFDLLNAVWAKQQGLAQPYPLVCHLLDTATVMSELVRAWLRPGLVDLICGELGADAERILMLVAGLHDLGKANPHFQYQPRQAGDQWNDIRRRLENLGLEFDSLVSEEFQNVGVLRRHENWSTYLLDLDDEERAADSWLVLALAGHHGKFHKATTCGYEYSTMLSVKDDLDSSQWADVHESLINAVEEAAGIAVDDLPVEVSPTVTVLISGLLVLADRLASQTSWIAEMQHYLERNPEILSSPSAWVDYRRERAREVIDENVGIYENWSSVDQALHDILDGFPPRFTQEEALRQGDGLWNVMAATGSGKTESALLRHAQRNERLVFLLPTQATTNAIMRRVQKAYRSTSNVAALAHGMAVNEDFYTRDVSVQNTECKDPNCDHRGLSPKKCEEHYRDHGGLYPTEFVKSGSSRLLAPVCVGTVDQALMASLPTKFNHLRLLALANAHVVIDEVHTLDQYQSELLSDLLVWLSATKTSVTFLTATMPRWQQEIFKKAYVKQCASVERFPSSSLWSFDGGDCVSKPIPTQPYELGIDIEKVPFDLLVAQHIAWVKNMRTQFPHARIGIICNTVDRAQEVARICVGELGEETVLLHSRMTTQHRRECVQHLESSIGKNGTADRVVVVGTQVIEASLDIDLDVLRTELCPAESLIQRAGRLWRRDDKRRVDRVPGLEQKALSVAVIDEPRSFQTLPYFSAQLGRVERWLSEKSSISFPDAAQDFINSSSMGLSELFAQLDEKADAEVLAEISKLALRRNTGLSTVVGFSDVLDEEAFFDAFSRITASKDVDELATRLVDSEQVPVIVQDSTGTIPGAWHGTVAELNKVRWNDSARIKEALSAAIQIPVSPKYASLLARKNPIDSGGSLLCRYFVVEEASDFYDPFLGLCSPEQE</sequence>
<evidence type="ECO:0000256" key="5">
    <source>
        <dbReference type="ARBA" id="ARBA00022741"/>
    </source>
</evidence>
<comment type="similarity">
    <text evidence="1">In the N-terminal section; belongs to the CRISPR-associated nuclease Cas3-HD family.</text>
</comment>
<evidence type="ECO:0000313" key="13">
    <source>
        <dbReference type="Proteomes" id="UP000035199"/>
    </source>
</evidence>
<dbReference type="Proteomes" id="UP000035199">
    <property type="component" value="Chromosome"/>
</dbReference>
<dbReference type="PROSITE" id="PS51194">
    <property type="entry name" value="HELICASE_CTER"/>
    <property type="match status" value="1"/>
</dbReference>
<dbReference type="InterPro" id="IPR006474">
    <property type="entry name" value="Helicase_Cas3_CRISPR-ass_core"/>
</dbReference>
<dbReference type="InterPro" id="IPR038257">
    <property type="entry name" value="CRISPR-assoc_Cas3_HD_sf"/>
</dbReference>
<keyword evidence="5" id="KW-0547">Nucleotide-binding</keyword>
<dbReference type="NCBIfam" id="TIGR01587">
    <property type="entry name" value="cas3_core"/>
    <property type="match status" value="1"/>
</dbReference>
<dbReference type="SUPFAM" id="SSF52540">
    <property type="entry name" value="P-loop containing nucleoside triphosphate hydrolases"/>
    <property type="match status" value="1"/>
</dbReference>
<dbReference type="GO" id="GO:0051607">
    <property type="term" value="P:defense response to virus"/>
    <property type="evidence" value="ECO:0007669"/>
    <property type="project" value="UniProtKB-KW"/>
</dbReference>
<keyword evidence="8" id="KW-0067">ATP-binding</keyword>
<dbReference type="CDD" id="cd09641">
    <property type="entry name" value="Cas3''_I"/>
    <property type="match status" value="1"/>
</dbReference>
<proteinExistence type="inferred from homology"/>
<evidence type="ECO:0000256" key="3">
    <source>
        <dbReference type="ARBA" id="ARBA00022722"/>
    </source>
</evidence>
<keyword evidence="13" id="KW-1185">Reference proteome</keyword>
<evidence type="ECO:0000256" key="2">
    <source>
        <dbReference type="ARBA" id="ARBA00009046"/>
    </source>
</evidence>
<dbReference type="Pfam" id="PF22590">
    <property type="entry name" value="Cas3-like_C_2"/>
    <property type="match status" value="1"/>
</dbReference>
<evidence type="ECO:0000256" key="7">
    <source>
        <dbReference type="ARBA" id="ARBA00022806"/>
    </source>
</evidence>
<reference evidence="12 13" key="1">
    <citation type="journal article" date="2015" name="Genome Announc.">
        <title>Complete Genome Sequence of the Type Strain Corynebacterium mustelae DSM 45274, Isolated from Various Tissues of a Male Ferret with Lethal Sepsis.</title>
        <authorList>
            <person name="Ruckert C."/>
            <person name="Eimer J."/>
            <person name="Winkler A."/>
            <person name="Tauch A."/>
        </authorList>
    </citation>
    <scope>NUCLEOTIDE SEQUENCE [LARGE SCALE GENOMIC DNA]</scope>
    <source>
        <strain evidence="12 13">DSM 45274</strain>
    </source>
</reference>
<protein>
    <submittedName>
        <fullName evidence="12">CRISPR-associated helicase Cas3/CRISPR-associated endonuclease Cas3-HD</fullName>
    </submittedName>
</protein>
<dbReference type="GO" id="GO:0046872">
    <property type="term" value="F:metal ion binding"/>
    <property type="evidence" value="ECO:0007669"/>
    <property type="project" value="UniProtKB-KW"/>
</dbReference>
<dbReference type="InterPro" id="IPR054712">
    <property type="entry name" value="Cas3-like_dom"/>
</dbReference>
<dbReference type="GO" id="GO:0003724">
    <property type="term" value="F:RNA helicase activity"/>
    <property type="evidence" value="ECO:0007669"/>
    <property type="project" value="TreeGrafter"/>
</dbReference>
<organism evidence="12 13">
    <name type="scientific">Corynebacterium mustelae</name>
    <dbReference type="NCBI Taxonomy" id="571915"/>
    <lineage>
        <taxon>Bacteria</taxon>
        <taxon>Bacillati</taxon>
        <taxon>Actinomycetota</taxon>
        <taxon>Actinomycetes</taxon>
        <taxon>Mycobacteriales</taxon>
        <taxon>Corynebacteriaceae</taxon>
        <taxon>Corynebacterium</taxon>
    </lineage>
</organism>
<dbReference type="GO" id="GO:0005524">
    <property type="term" value="F:ATP binding"/>
    <property type="evidence" value="ECO:0007669"/>
    <property type="project" value="UniProtKB-KW"/>
</dbReference>
<evidence type="ECO:0000256" key="4">
    <source>
        <dbReference type="ARBA" id="ARBA00022723"/>
    </source>
</evidence>
<dbReference type="SMART" id="SM00487">
    <property type="entry name" value="DEXDc"/>
    <property type="match status" value="1"/>
</dbReference>
<keyword evidence="9" id="KW-0051">Antiviral defense</keyword>
<dbReference type="PATRIC" id="fig|571915.4.peg.37"/>
<keyword evidence="3" id="KW-0540">Nuclease</keyword>
<dbReference type="InterPro" id="IPR027417">
    <property type="entry name" value="P-loop_NTPase"/>
</dbReference>
<dbReference type="InterPro" id="IPR050547">
    <property type="entry name" value="DEAD_box_RNA_helicases"/>
</dbReference>
<dbReference type="NCBIfam" id="TIGR01596">
    <property type="entry name" value="cas3_HD"/>
    <property type="match status" value="1"/>
</dbReference>
<gene>
    <name evidence="12" type="primary">cas3</name>
    <name evidence="12" type="ORF">CMUST_00190</name>
</gene>
<evidence type="ECO:0000256" key="8">
    <source>
        <dbReference type="ARBA" id="ARBA00022840"/>
    </source>
</evidence>
<dbReference type="AlphaFoldDB" id="A0A0G3GZX2"/>
<comment type="similarity">
    <text evidence="2">In the central section; belongs to the CRISPR-associated helicase Cas3 family.</text>
</comment>
<dbReference type="OrthoDB" id="9810236at2"/>
<dbReference type="InterPro" id="IPR006483">
    <property type="entry name" value="CRISPR-assoc_Cas3_HD"/>
</dbReference>
<dbReference type="PANTHER" id="PTHR47963:SF9">
    <property type="entry name" value="CRISPR-ASSOCIATED ENDONUCLEASE_HELICASE CAS3"/>
    <property type="match status" value="1"/>
</dbReference>
<evidence type="ECO:0000256" key="9">
    <source>
        <dbReference type="ARBA" id="ARBA00023118"/>
    </source>
</evidence>
<keyword evidence="4" id="KW-0479">Metal-binding</keyword>
<keyword evidence="12" id="KW-0255">Endonuclease</keyword>
<dbReference type="KEGG" id="cmv:CMUST_00190"/>
<dbReference type="PROSITE" id="PS51643">
    <property type="entry name" value="HD_CAS3"/>
    <property type="match status" value="1"/>
</dbReference>
<dbReference type="RefSeq" id="WP_052844447.1">
    <property type="nucleotide sequence ID" value="NZ_CP011542.1"/>
</dbReference>
<reference evidence="13" key="2">
    <citation type="submission" date="2015-05" db="EMBL/GenBank/DDBJ databases">
        <title>Complete genome sequence of Corynebacterium mustelae DSM 45274, isolated from various tissues of a male ferret with lethal sepsis.</title>
        <authorList>
            <person name="Ruckert C."/>
            <person name="Albersmeier A."/>
            <person name="Winkler A."/>
            <person name="Tauch A."/>
        </authorList>
    </citation>
    <scope>NUCLEOTIDE SEQUENCE [LARGE SCALE GENOMIC DNA]</scope>
    <source>
        <strain evidence="13">DSM 45274</strain>
    </source>
</reference>
<keyword evidence="7" id="KW-0347">Helicase</keyword>
<name>A0A0G3GZX2_9CORY</name>
<dbReference type="STRING" id="571915.CMUST_00190"/>
<evidence type="ECO:0000259" key="10">
    <source>
        <dbReference type="PROSITE" id="PS51194"/>
    </source>
</evidence>
<accession>A0A0G3GZX2</accession>
<dbReference type="SMART" id="SM00490">
    <property type="entry name" value="HELICc"/>
    <property type="match status" value="1"/>
</dbReference>
<feature type="domain" description="Helicase C-terminal" evidence="10">
    <location>
        <begin position="545"/>
        <end position="700"/>
    </location>
</feature>
<dbReference type="InterPro" id="IPR001650">
    <property type="entry name" value="Helicase_C-like"/>
</dbReference>
<dbReference type="GO" id="GO:0003723">
    <property type="term" value="F:RNA binding"/>
    <property type="evidence" value="ECO:0007669"/>
    <property type="project" value="TreeGrafter"/>
</dbReference>
<evidence type="ECO:0000256" key="1">
    <source>
        <dbReference type="ARBA" id="ARBA00006847"/>
    </source>
</evidence>
<feature type="domain" description="HD Cas3-type" evidence="11">
    <location>
        <begin position="15"/>
        <end position="220"/>
    </location>
</feature>
<keyword evidence="6" id="KW-0378">Hydrolase</keyword>
<evidence type="ECO:0000259" key="11">
    <source>
        <dbReference type="PROSITE" id="PS51643"/>
    </source>
</evidence>
<dbReference type="PANTHER" id="PTHR47963">
    <property type="entry name" value="DEAD-BOX ATP-DEPENDENT RNA HELICASE 47, MITOCHONDRIAL"/>
    <property type="match status" value="1"/>
</dbReference>
<evidence type="ECO:0000313" key="12">
    <source>
        <dbReference type="EMBL" id="AKK04397.1"/>
    </source>
</evidence>
<dbReference type="GO" id="GO:0016787">
    <property type="term" value="F:hydrolase activity"/>
    <property type="evidence" value="ECO:0007669"/>
    <property type="project" value="UniProtKB-KW"/>
</dbReference>
<dbReference type="InterPro" id="IPR014001">
    <property type="entry name" value="Helicase_ATP-bd"/>
</dbReference>
<dbReference type="EMBL" id="CP011542">
    <property type="protein sequence ID" value="AKK04397.1"/>
    <property type="molecule type" value="Genomic_DNA"/>
</dbReference>
<dbReference type="Pfam" id="PF18019">
    <property type="entry name" value="Cas3_HD"/>
    <property type="match status" value="1"/>
</dbReference>
<evidence type="ECO:0000256" key="6">
    <source>
        <dbReference type="ARBA" id="ARBA00022801"/>
    </source>
</evidence>
<dbReference type="Gene3D" id="1.10.3210.30">
    <property type="match status" value="1"/>
</dbReference>
<dbReference type="Gene3D" id="3.40.50.300">
    <property type="entry name" value="P-loop containing nucleotide triphosphate hydrolases"/>
    <property type="match status" value="2"/>
</dbReference>